<comment type="similarity">
    <text evidence="5">Belongs to the protein kinase superfamily. Ser/Thr protein kinase family. GCN2 subfamily.</text>
</comment>
<keyword evidence="1 10" id="KW-0808">Transferase</keyword>
<dbReference type="GO" id="GO:0005737">
    <property type="term" value="C:cytoplasm"/>
    <property type="evidence" value="ECO:0007669"/>
    <property type="project" value="TreeGrafter"/>
</dbReference>
<feature type="region of interest" description="Disordered" evidence="8">
    <location>
        <begin position="1"/>
        <end position="59"/>
    </location>
</feature>
<evidence type="ECO:0000256" key="3">
    <source>
        <dbReference type="ARBA" id="ARBA00022777"/>
    </source>
</evidence>
<dbReference type="SUPFAM" id="SSF161219">
    <property type="entry name" value="CHY zinc finger-like"/>
    <property type="match status" value="1"/>
</dbReference>
<dbReference type="GO" id="GO:0008270">
    <property type="term" value="F:zinc ion binding"/>
    <property type="evidence" value="ECO:0007669"/>
    <property type="project" value="InterPro"/>
</dbReference>
<gene>
    <name evidence="10" type="ORF">Gasu_60290</name>
</gene>
<evidence type="ECO:0000256" key="6">
    <source>
        <dbReference type="PROSITE-ProRule" id="PRU10141"/>
    </source>
</evidence>
<dbReference type="PROSITE" id="PS00107">
    <property type="entry name" value="PROTEIN_KINASE_ATP"/>
    <property type="match status" value="1"/>
</dbReference>
<dbReference type="STRING" id="130081.M2WRD7"/>
<dbReference type="InterPro" id="IPR050339">
    <property type="entry name" value="CC_SR_Kinase"/>
</dbReference>
<dbReference type="EMBL" id="KB454552">
    <property type="protein sequence ID" value="EME26355.1"/>
    <property type="molecule type" value="Genomic_DNA"/>
</dbReference>
<evidence type="ECO:0000256" key="1">
    <source>
        <dbReference type="ARBA" id="ARBA00022679"/>
    </source>
</evidence>
<dbReference type="EC" id="2.7.10.1" evidence="10"/>
<dbReference type="GeneID" id="17085333"/>
<feature type="domain" description="Protein kinase" evidence="9">
    <location>
        <begin position="355"/>
        <end position="609"/>
    </location>
</feature>
<keyword evidence="4 6" id="KW-0067">ATP-binding</keyword>
<evidence type="ECO:0000313" key="11">
    <source>
        <dbReference type="Proteomes" id="UP000030680"/>
    </source>
</evidence>
<proteinExistence type="inferred from homology"/>
<feature type="binding site" evidence="6">
    <location>
        <position position="384"/>
    </location>
    <ligand>
        <name>ATP</name>
        <dbReference type="ChEBI" id="CHEBI:30616"/>
    </ligand>
</feature>
<dbReference type="PANTHER" id="PTHR11042:SF185">
    <property type="entry name" value="WEE1-LIKE PROTEIN KINASE"/>
    <property type="match status" value="1"/>
</dbReference>
<dbReference type="KEGG" id="gsl:Gasu_60290"/>
<evidence type="ECO:0000313" key="10">
    <source>
        <dbReference type="EMBL" id="EME26355.1"/>
    </source>
</evidence>
<evidence type="ECO:0000256" key="5">
    <source>
        <dbReference type="ARBA" id="ARBA00037982"/>
    </source>
</evidence>
<dbReference type="InterPro" id="IPR000719">
    <property type="entry name" value="Prot_kinase_dom"/>
</dbReference>
<dbReference type="InterPro" id="IPR017441">
    <property type="entry name" value="Protein_kinase_ATP_BS"/>
</dbReference>
<dbReference type="PROSITE" id="PS50011">
    <property type="entry name" value="PROTEIN_KINASE_DOM"/>
    <property type="match status" value="1"/>
</dbReference>
<evidence type="ECO:0000256" key="7">
    <source>
        <dbReference type="SAM" id="Coils"/>
    </source>
</evidence>
<name>M2WRD7_GALSU</name>
<dbReference type="GO" id="GO:0004714">
    <property type="term" value="F:transmembrane receptor protein tyrosine kinase activity"/>
    <property type="evidence" value="ECO:0007669"/>
    <property type="project" value="UniProtKB-EC"/>
</dbReference>
<dbReference type="PANTHER" id="PTHR11042">
    <property type="entry name" value="EUKARYOTIC TRANSLATION INITIATION FACTOR 2-ALPHA KINASE EIF2-ALPHA KINASE -RELATED"/>
    <property type="match status" value="1"/>
</dbReference>
<dbReference type="SUPFAM" id="SSF56112">
    <property type="entry name" value="Protein kinase-like (PK-like)"/>
    <property type="match status" value="1"/>
</dbReference>
<dbReference type="Proteomes" id="UP000030680">
    <property type="component" value="Unassembled WGS sequence"/>
</dbReference>
<reference evidence="11" key="1">
    <citation type="journal article" date="2013" name="Science">
        <title>Gene transfer from bacteria and archaea facilitated evolution of an extremophilic eukaryote.</title>
        <authorList>
            <person name="Schonknecht G."/>
            <person name="Chen W.H."/>
            <person name="Ternes C.M."/>
            <person name="Barbier G.G."/>
            <person name="Shrestha R.P."/>
            <person name="Stanke M."/>
            <person name="Brautigam A."/>
            <person name="Baker B.J."/>
            <person name="Banfield J.F."/>
            <person name="Garavito R.M."/>
            <person name="Carr K."/>
            <person name="Wilkerson C."/>
            <person name="Rensing S.A."/>
            <person name="Gagneul D."/>
            <person name="Dickenson N.E."/>
            <person name="Oesterhelt C."/>
            <person name="Lercher M.J."/>
            <person name="Weber A.P."/>
        </authorList>
    </citation>
    <scope>NUCLEOTIDE SEQUENCE [LARGE SCALE GENOMIC DNA]</scope>
    <source>
        <strain evidence="11">074W</strain>
    </source>
</reference>
<dbReference type="OMA" id="CKPYPLK"/>
<dbReference type="GO" id="GO:0005524">
    <property type="term" value="F:ATP binding"/>
    <property type="evidence" value="ECO:0007669"/>
    <property type="project" value="UniProtKB-UniRule"/>
</dbReference>
<sequence length="643" mass="73293">MMTPRRRKQVEREETSIENLTKSLNNEEEDLEPPPTPVKSPNHRARRRPRFFGTGQQTTGNLFSSPKRTNLSFKEDIQIIGNQQARNTLTSSKNIPQVDRTEKENILKTQEKPLQCLQNHVFDKGNIREKSYTTESCKPPLFPSSPTGAMDIPLAYEPTLKNQNPGSRNNEEDIERDNWMQEDSYQELCSPVTEQKKLQTDFMSDKCSTTNLLNTPVSCEKVFTCPYCHKKWREESRMRFSPSIRRCSLCSPIRTIANPAPCNMNPFSPEARSQGFSSPQEDTSLDMPASSIISCCSNVSKSLAFDSTSLLMSHSDSVVCNEQENDEFDNSSSEEDHLSFSAFSTGRLSSYKDDFEEIEEIGSGTFGKVFKCRQRLDGWLYAVKSTRRKIRNQAEMQNVLREVYALAAMTDNPYVVRYFTAWIEDDILYIQTELCEGGSVMSLWKSGNLVFDTERMREFIYQIASGLAIYHEKGLVHLDIKPENIYMTSNGTCKIGDLGLTALAEDTIVQGYRIDLSEGDSRYIAPELLEENYQFLTKADIFSLGMTAYELCRESKVPLPSGGEEWHDIRQGHLEPMTVSSELASLIKEMLCPDPYLRPCARDIIHRVASEDRKDKRIAQLEQQLSQERQRCKALEAFVSSIS</sequence>
<accession>M2WRD7</accession>
<keyword evidence="3 10" id="KW-0418">Kinase</keyword>
<feature type="compositionally biased region" description="Basic residues" evidence="8">
    <location>
        <begin position="41"/>
        <end position="50"/>
    </location>
</feature>
<keyword evidence="7" id="KW-0175">Coiled coil</keyword>
<evidence type="ECO:0000259" key="9">
    <source>
        <dbReference type="PROSITE" id="PS50011"/>
    </source>
</evidence>
<dbReference type="SMART" id="SM00220">
    <property type="entry name" value="S_TKc"/>
    <property type="match status" value="1"/>
</dbReference>
<dbReference type="PROSITE" id="PS00108">
    <property type="entry name" value="PROTEIN_KINASE_ST"/>
    <property type="match status" value="1"/>
</dbReference>
<evidence type="ECO:0000256" key="8">
    <source>
        <dbReference type="SAM" id="MobiDB-lite"/>
    </source>
</evidence>
<evidence type="ECO:0000256" key="4">
    <source>
        <dbReference type="ARBA" id="ARBA00022840"/>
    </source>
</evidence>
<keyword evidence="2 6" id="KW-0547">Nucleotide-binding</keyword>
<dbReference type="Gramene" id="EME26355">
    <property type="protein sequence ID" value="EME26355"/>
    <property type="gene ID" value="Gasu_60290"/>
</dbReference>
<dbReference type="InterPro" id="IPR008271">
    <property type="entry name" value="Ser/Thr_kinase_AS"/>
</dbReference>
<evidence type="ECO:0000256" key="2">
    <source>
        <dbReference type="ARBA" id="ARBA00022741"/>
    </source>
</evidence>
<dbReference type="GO" id="GO:0005634">
    <property type="term" value="C:nucleus"/>
    <property type="evidence" value="ECO:0007669"/>
    <property type="project" value="TreeGrafter"/>
</dbReference>
<dbReference type="eggNOG" id="KOG0601">
    <property type="taxonomic scope" value="Eukaryota"/>
</dbReference>
<dbReference type="Gene3D" id="3.30.200.20">
    <property type="entry name" value="Phosphorylase Kinase, domain 1"/>
    <property type="match status" value="1"/>
</dbReference>
<organism evidence="10 11">
    <name type="scientific">Galdieria sulphuraria</name>
    <name type="common">Red alga</name>
    <dbReference type="NCBI Taxonomy" id="130081"/>
    <lineage>
        <taxon>Eukaryota</taxon>
        <taxon>Rhodophyta</taxon>
        <taxon>Bangiophyceae</taxon>
        <taxon>Galdieriales</taxon>
        <taxon>Galdieriaceae</taxon>
        <taxon>Galdieria</taxon>
    </lineage>
</organism>
<feature type="coiled-coil region" evidence="7">
    <location>
        <begin position="611"/>
        <end position="638"/>
    </location>
</feature>
<dbReference type="Pfam" id="PF00069">
    <property type="entry name" value="Pkinase"/>
    <property type="match status" value="1"/>
</dbReference>
<dbReference type="AlphaFoldDB" id="M2WRD7"/>
<dbReference type="RefSeq" id="XP_005702875.1">
    <property type="nucleotide sequence ID" value="XM_005702818.1"/>
</dbReference>
<protein>
    <submittedName>
        <fullName evidence="10">Wee1-like protein kinase</fullName>
        <ecNumber evidence="10">2.7.10.1</ecNumber>
    </submittedName>
</protein>
<dbReference type="OrthoDB" id="5337378at2759"/>
<dbReference type="Gene3D" id="1.10.510.10">
    <property type="entry name" value="Transferase(Phosphotransferase) domain 1"/>
    <property type="match status" value="1"/>
</dbReference>
<keyword evidence="11" id="KW-1185">Reference proteome</keyword>
<dbReference type="InterPro" id="IPR037274">
    <property type="entry name" value="Znf_CHY_sf"/>
</dbReference>
<dbReference type="InterPro" id="IPR011009">
    <property type="entry name" value="Kinase-like_dom_sf"/>
</dbReference>